<evidence type="ECO:0000256" key="1">
    <source>
        <dbReference type="SAM" id="MobiDB-lite"/>
    </source>
</evidence>
<organism evidence="2">
    <name type="scientific">Anguilla anguilla</name>
    <name type="common">European freshwater eel</name>
    <name type="synonym">Muraena anguilla</name>
    <dbReference type="NCBI Taxonomy" id="7936"/>
    <lineage>
        <taxon>Eukaryota</taxon>
        <taxon>Metazoa</taxon>
        <taxon>Chordata</taxon>
        <taxon>Craniata</taxon>
        <taxon>Vertebrata</taxon>
        <taxon>Euteleostomi</taxon>
        <taxon>Actinopterygii</taxon>
        <taxon>Neopterygii</taxon>
        <taxon>Teleostei</taxon>
        <taxon>Anguilliformes</taxon>
        <taxon>Anguillidae</taxon>
        <taxon>Anguilla</taxon>
    </lineage>
</organism>
<proteinExistence type="predicted"/>
<evidence type="ECO:0000313" key="2">
    <source>
        <dbReference type="EMBL" id="JAI04730.1"/>
    </source>
</evidence>
<reference evidence="2" key="2">
    <citation type="journal article" date="2015" name="Fish Shellfish Immunol.">
        <title>Early steps in the European eel (Anguilla anguilla)-Vibrio vulnificus interaction in the gills: Role of the RtxA13 toxin.</title>
        <authorList>
            <person name="Callol A."/>
            <person name="Pajuelo D."/>
            <person name="Ebbesson L."/>
            <person name="Teles M."/>
            <person name="MacKenzie S."/>
            <person name="Amaro C."/>
        </authorList>
    </citation>
    <scope>NUCLEOTIDE SEQUENCE</scope>
</reference>
<sequence length="83" mass="9456">MPSHGILFSSSYAGEDTPMTPYRRRGHHPSKTMLLQTRSKLQEIPPSLESSLPYQTNVTIHPASNRRTFFFTSYVLGVHLVRP</sequence>
<protein>
    <submittedName>
        <fullName evidence="2">Uncharacterized protein</fullName>
    </submittedName>
</protein>
<accession>A0A0E9XQ29</accession>
<reference evidence="2" key="1">
    <citation type="submission" date="2014-11" db="EMBL/GenBank/DDBJ databases">
        <authorList>
            <person name="Amaro Gonzalez C."/>
        </authorList>
    </citation>
    <scope>NUCLEOTIDE SEQUENCE</scope>
</reference>
<dbReference type="EMBL" id="GBXM01003848">
    <property type="protein sequence ID" value="JAI04730.1"/>
    <property type="molecule type" value="Transcribed_RNA"/>
</dbReference>
<dbReference type="AlphaFoldDB" id="A0A0E9XQ29"/>
<feature type="region of interest" description="Disordered" evidence="1">
    <location>
        <begin position="1"/>
        <end position="30"/>
    </location>
</feature>
<name>A0A0E9XQ29_ANGAN</name>